<name>T0Y9F0_9ZZZZ</name>
<proteinExistence type="predicted"/>
<comment type="caution">
    <text evidence="1">The sequence shown here is derived from an EMBL/GenBank/DDBJ whole genome shotgun (WGS) entry which is preliminary data.</text>
</comment>
<gene>
    <name evidence="1" type="ORF">B1A_19755</name>
</gene>
<reference evidence="1" key="2">
    <citation type="journal article" date="2014" name="ISME J.">
        <title>Microbial stratification in low pH oxic and suboxic macroscopic growths along an acid mine drainage.</title>
        <authorList>
            <person name="Mendez-Garcia C."/>
            <person name="Mesa V."/>
            <person name="Sprenger R.R."/>
            <person name="Richter M."/>
            <person name="Diez M.S."/>
            <person name="Solano J."/>
            <person name="Bargiela R."/>
            <person name="Golyshina O.V."/>
            <person name="Manteca A."/>
            <person name="Ramos J.L."/>
            <person name="Gallego J.R."/>
            <person name="Llorente I."/>
            <person name="Martins Dos Santos V.A."/>
            <person name="Jensen O.N."/>
            <person name="Pelaez A.I."/>
            <person name="Sanchez J."/>
            <person name="Ferrer M."/>
        </authorList>
    </citation>
    <scope>NUCLEOTIDE SEQUENCE</scope>
</reference>
<dbReference type="EMBL" id="AUZX01014583">
    <property type="protein sequence ID" value="EQD31801.1"/>
    <property type="molecule type" value="Genomic_DNA"/>
</dbReference>
<dbReference type="Gene3D" id="1.25.40.10">
    <property type="entry name" value="Tetratricopeptide repeat domain"/>
    <property type="match status" value="1"/>
</dbReference>
<dbReference type="AlphaFoldDB" id="T0Y9F0"/>
<organism evidence="1">
    <name type="scientific">mine drainage metagenome</name>
    <dbReference type="NCBI Taxonomy" id="410659"/>
    <lineage>
        <taxon>unclassified sequences</taxon>
        <taxon>metagenomes</taxon>
        <taxon>ecological metagenomes</taxon>
    </lineage>
</organism>
<evidence type="ECO:0000313" key="1">
    <source>
        <dbReference type="EMBL" id="EQD31801.1"/>
    </source>
</evidence>
<protein>
    <submittedName>
        <fullName evidence="1">Tetratricopeptide TPR_2 repeat protein</fullName>
    </submittedName>
</protein>
<sequence>MELYQGSPATARLTLLPLLAEKRWPEGFRTMMGRIDIETGQLSEASIFLHEALRRHPDNPLVLANMGLLNERLGLAKKARQDFLKAEALASDGALRKHLLALLGTTAP</sequence>
<reference evidence="1" key="1">
    <citation type="submission" date="2013-08" db="EMBL/GenBank/DDBJ databases">
        <authorList>
            <person name="Mendez C."/>
            <person name="Richter M."/>
            <person name="Ferrer M."/>
            <person name="Sanchez J."/>
        </authorList>
    </citation>
    <scope>NUCLEOTIDE SEQUENCE</scope>
</reference>
<dbReference type="InterPro" id="IPR011990">
    <property type="entry name" value="TPR-like_helical_dom_sf"/>
</dbReference>
<dbReference type="SUPFAM" id="SSF48452">
    <property type="entry name" value="TPR-like"/>
    <property type="match status" value="1"/>
</dbReference>
<accession>T0Y9F0</accession>